<dbReference type="InterPro" id="IPR042099">
    <property type="entry name" value="ANL_N_sf"/>
</dbReference>
<organism evidence="1">
    <name type="scientific">marine sediment metagenome</name>
    <dbReference type="NCBI Taxonomy" id="412755"/>
    <lineage>
        <taxon>unclassified sequences</taxon>
        <taxon>metagenomes</taxon>
        <taxon>ecological metagenomes</taxon>
    </lineage>
</organism>
<proteinExistence type="predicted"/>
<dbReference type="Gene3D" id="3.40.50.12780">
    <property type="entry name" value="N-terminal domain of ligase-like"/>
    <property type="match status" value="1"/>
</dbReference>
<comment type="caution">
    <text evidence="1">The sequence shown here is derived from an EMBL/GenBank/DDBJ whole genome shotgun (WGS) entry which is preliminary data.</text>
</comment>
<gene>
    <name evidence="1" type="ORF">S06H3_36700</name>
</gene>
<evidence type="ECO:0008006" key="2">
    <source>
        <dbReference type="Google" id="ProtNLM"/>
    </source>
</evidence>
<protein>
    <recommendedName>
        <fullName evidence="2">AMP-dependent synthetase/ligase domain-containing protein</fullName>
    </recommendedName>
</protein>
<dbReference type="AlphaFoldDB" id="X1MVY6"/>
<reference evidence="1" key="1">
    <citation type="journal article" date="2014" name="Front. Microbiol.">
        <title>High frequency of phylogenetically diverse reductive dehalogenase-homologous genes in deep subseafloor sedimentary metagenomes.</title>
        <authorList>
            <person name="Kawai M."/>
            <person name="Futagami T."/>
            <person name="Toyoda A."/>
            <person name="Takaki Y."/>
            <person name="Nishi S."/>
            <person name="Hori S."/>
            <person name="Arai W."/>
            <person name="Tsubouchi T."/>
            <person name="Morono Y."/>
            <person name="Uchiyama I."/>
            <person name="Ito T."/>
            <person name="Fujiyama A."/>
            <person name="Inagaki F."/>
            <person name="Takami H."/>
        </authorList>
    </citation>
    <scope>NUCLEOTIDE SEQUENCE</scope>
    <source>
        <strain evidence="1">Expedition CK06-06</strain>
    </source>
</reference>
<sequence>MVPFSTKSILSQTIKHAYQHAPTVKKILNEAGVYLEQIRKTRDLERLPITRKTDLIELQKANPPYGGFLTTPPEEVERVFLSPGPVYEPIQHSGIRWFAKSFWAAGFRKGDVVINTFTYHLSPAGILFHEALRDCGATVIPMGTGNTEIQIQTMHDLKVTGYVGTPSFLMTLIKQAEEMGYNFRRDFALKRAWFTGEMLPPSLRKTF</sequence>
<dbReference type="PANTHER" id="PTHR43845:SF1">
    <property type="entry name" value="BLR5969 PROTEIN"/>
    <property type="match status" value="1"/>
</dbReference>
<feature type="non-terminal residue" evidence="1">
    <location>
        <position position="207"/>
    </location>
</feature>
<dbReference type="EMBL" id="BARV01022251">
    <property type="protein sequence ID" value="GAI18870.1"/>
    <property type="molecule type" value="Genomic_DNA"/>
</dbReference>
<dbReference type="PANTHER" id="PTHR43845">
    <property type="entry name" value="BLR5969 PROTEIN"/>
    <property type="match status" value="1"/>
</dbReference>
<accession>X1MVY6</accession>
<name>X1MVY6_9ZZZZ</name>
<evidence type="ECO:0000313" key="1">
    <source>
        <dbReference type="EMBL" id="GAI18870.1"/>
    </source>
</evidence>
<dbReference type="SUPFAM" id="SSF56801">
    <property type="entry name" value="Acetyl-CoA synthetase-like"/>
    <property type="match status" value="1"/>
</dbReference>